<dbReference type="Gramene" id="CDP14552">
    <property type="protein sequence ID" value="CDP14552"/>
    <property type="gene ID" value="GSCOC_T00041075001"/>
</dbReference>
<protein>
    <submittedName>
        <fullName evidence="1">Uncharacterized protein</fullName>
    </submittedName>
</protein>
<proteinExistence type="predicted"/>
<keyword evidence="2" id="KW-1185">Reference proteome</keyword>
<evidence type="ECO:0000313" key="1">
    <source>
        <dbReference type="EMBL" id="CDP14552.1"/>
    </source>
</evidence>
<sequence length="94" mass="10799">MNHFHFEGLKFHINYIWGTISVIFLYRKYSLVGNPPDATFLKLNAGGFSKAGAQEAQPTAWLRLGRLERDFTLQFNKKFSPILLLNLTLKSLLI</sequence>
<dbReference type="EMBL" id="HG739171">
    <property type="protein sequence ID" value="CDP14552.1"/>
    <property type="molecule type" value="Genomic_DNA"/>
</dbReference>
<reference evidence="2" key="1">
    <citation type="journal article" date="2014" name="Science">
        <title>The coffee genome provides insight into the convergent evolution of caffeine biosynthesis.</title>
        <authorList>
            <person name="Denoeud F."/>
            <person name="Carretero-Paulet L."/>
            <person name="Dereeper A."/>
            <person name="Droc G."/>
            <person name="Guyot R."/>
            <person name="Pietrella M."/>
            <person name="Zheng C."/>
            <person name="Alberti A."/>
            <person name="Anthony F."/>
            <person name="Aprea G."/>
            <person name="Aury J.M."/>
            <person name="Bento P."/>
            <person name="Bernard M."/>
            <person name="Bocs S."/>
            <person name="Campa C."/>
            <person name="Cenci A."/>
            <person name="Combes M.C."/>
            <person name="Crouzillat D."/>
            <person name="Da Silva C."/>
            <person name="Daddiego L."/>
            <person name="De Bellis F."/>
            <person name="Dussert S."/>
            <person name="Garsmeur O."/>
            <person name="Gayraud T."/>
            <person name="Guignon V."/>
            <person name="Jahn K."/>
            <person name="Jamilloux V."/>
            <person name="Joet T."/>
            <person name="Labadie K."/>
            <person name="Lan T."/>
            <person name="Leclercq J."/>
            <person name="Lepelley M."/>
            <person name="Leroy T."/>
            <person name="Li L.T."/>
            <person name="Librado P."/>
            <person name="Lopez L."/>
            <person name="Munoz A."/>
            <person name="Noel B."/>
            <person name="Pallavicini A."/>
            <person name="Perrotta G."/>
            <person name="Poncet V."/>
            <person name="Pot D."/>
            <person name="Priyono X."/>
            <person name="Rigoreau M."/>
            <person name="Rouard M."/>
            <person name="Rozas J."/>
            <person name="Tranchant-Dubreuil C."/>
            <person name="VanBuren R."/>
            <person name="Zhang Q."/>
            <person name="Andrade A.C."/>
            <person name="Argout X."/>
            <person name="Bertrand B."/>
            <person name="de Kochko A."/>
            <person name="Graziosi G."/>
            <person name="Henry R.J."/>
            <person name="Jayarama X."/>
            <person name="Ming R."/>
            <person name="Nagai C."/>
            <person name="Rounsley S."/>
            <person name="Sankoff D."/>
            <person name="Giuliano G."/>
            <person name="Albert V.A."/>
            <person name="Wincker P."/>
            <person name="Lashermes P."/>
        </authorList>
    </citation>
    <scope>NUCLEOTIDE SEQUENCE [LARGE SCALE GENOMIC DNA]</scope>
    <source>
        <strain evidence="2">cv. DH200-94</strain>
    </source>
</reference>
<organism evidence="1 2">
    <name type="scientific">Coffea canephora</name>
    <name type="common">Robusta coffee</name>
    <dbReference type="NCBI Taxonomy" id="49390"/>
    <lineage>
        <taxon>Eukaryota</taxon>
        <taxon>Viridiplantae</taxon>
        <taxon>Streptophyta</taxon>
        <taxon>Embryophyta</taxon>
        <taxon>Tracheophyta</taxon>
        <taxon>Spermatophyta</taxon>
        <taxon>Magnoliopsida</taxon>
        <taxon>eudicotyledons</taxon>
        <taxon>Gunneridae</taxon>
        <taxon>Pentapetalae</taxon>
        <taxon>asterids</taxon>
        <taxon>lamiids</taxon>
        <taxon>Gentianales</taxon>
        <taxon>Rubiaceae</taxon>
        <taxon>Ixoroideae</taxon>
        <taxon>Gardenieae complex</taxon>
        <taxon>Bertiereae - Coffeeae clade</taxon>
        <taxon>Coffeeae</taxon>
        <taxon>Coffea</taxon>
    </lineage>
</organism>
<dbReference type="AlphaFoldDB" id="A0A068V1V9"/>
<name>A0A068V1V9_COFCA</name>
<evidence type="ECO:0000313" key="2">
    <source>
        <dbReference type="Proteomes" id="UP000295252"/>
    </source>
</evidence>
<dbReference type="Proteomes" id="UP000295252">
    <property type="component" value="Chromosome XI"/>
</dbReference>
<dbReference type="InParanoid" id="A0A068V1V9"/>
<accession>A0A068V1V9</accession>
<gene>
    <name evidence="1" type="ORF">GSCOC_T00041075001</name>
</gene>